<gene>
    <name evidence="2" type="ORF">C666_04240</name>
</gene>
<dbReference type="Pfam" id="PF00534">
    <property type="entry name" value="Glycos_transf_1"/>
    <property type="match status" value="1"/>
</dbReference>
<dbReference type="SUPFAM" id="SSF53756">
    <property type="entry name" value="UDP-Glycosyltransferase/glycogen phosphorylase"/>
    <property type="match status" value="1"/>
</dbReference>
<dbReference type="Proteomes" id="UP000013232">
    <property type="component" value="Unassembled WGS sequence"/>
</dbReference>
<dbReference type="Gene3D" id="3.40.50.2000">
    <property type="entry name" value="Glycogen Phosphorylase B"/>
    <property type="match status" value="2"/>
</dbReference>
<dbReference type="PANTHER" id="PTHR45947">
    <property type="entry name" value="SULFOQUINOVOSYL TRANSFERASE SQD2"/>
    <property type="match status" value="1"/>
</dbReference>
<feature type="domain" description="Glycosyl transferase family 1" evidence="1">
    <location>
        <begin position="197"/>
        <end position="332"/>
    </location>
</feature>
<dbReference type="GO" id="GO:0016757">
    <property type="term" value="F:glycosyltransferase activity"/>
    <property type="evidence" value="ECO:0007669"/>
    <property type="project" value="InterPro"/>
</dbReference>
<name>N6Z5V5_THAL4</name>
<evidence type="ECO:0000313" key="3">
    <source>
        <dbReference type="Proteomes" id="UP000013232"/>
    </source>
</evidence>
<dbReference type="OrthoDB" id="9801609at2"/>
<dbReference type="InterPro" id="IPR001296">
    <property type="entry name" value="Glyco_trans_1"/>
</dbReference>
<comment type="caution">
    <text evidence="2">The sequence shown here is derived from an EMBL/GenBank/DDBJ whole genome shotgun (WGS) entry which is preliminary data.</text>
</comment>
<keyword evidence="3" id="KW-1185">Reference proteome</keyword>
<dbReference type="PANTHER" id="PTHR45947:SF3">
    <property type="entry name" value="SULFOQUINOVOSYL TRANSFERASE SQD2"/>
    <property type="match status" value="1"/>
</dbReference>
<dbReference type="EMBL" id="AMXE01000008">
    <property type="protein sequence ID" value="ENO89897.1"/>
    <property type="molecule type" value="Genomic_DNA"/>
</dbReference>
<dbReference type="AlphaFoldDB" id="N6Z5V5"/>
<sequence>MRIAVIHDWLVTYAGAERVLAEIIRLWPQADLFSVIDFLSDKDRENLLGKHARTTFIQKLPKAATRYQTYLPLMPFAIEQLDLSNYDVIISSSHAVAKGIIAGPDQLHICYCYTPIRYAWDLQNQYLSETGLDKGLKGWVARYVLFKMRAWDYRTANRVDFFIAISNYIGRRIEKAYRRDSVTIYPNVAVDDFPLAHGKEDFYVTASRLVPYKKVDLIVRAFSQMKDKRLVVIGDGPQFEKVKRMASPNVEVLGYQPFEVLKDHLQRAKAFVFAAEEDFGIAPVEAQACGTPVIAFAKGGALETVVDGVTGVFFPEQTEASIVAAVDRFEREFQPDADAIRRHACTFSTAHFQSEFRAFVEEKYAEFFSSINLANRRHGTSGSEPRS</sequence>
<protein>
    <submittedName>
        <fullName evidence="2">Glycoside hydrolase</fullName>
    </submittedName>
</protein>
<dbReference type="eggNOG" id="COG0438">
    <property type="taxonomic scope" value="Bacteria"/>
</dbReference>
<reference evidence="2 3" key="1">
    <citation type="submission" date="2012-09" db="EMBL/GenBank/DDBJ databases">
        <title>Draft Genome Sequences of 6 Strains from Genus Thauera.</title>
        <authorList>
            <person name="Liu B."/>
            <person name="Shapleigh J.P."/>
            <person name="Frostegard A.H."/>
        </authorList>
    </citation>
    <scope>NUCLEOTIDE SEQUENCE [LARGE SCALE GENOMIC DNA]</scope>
    <source>
        <strain evidence="3">47Lol / DSM 12138</strain>
    </source>
</reference>
<accession>N6Z5V5</accession>
<proteinExistence type="predicted"/>
<dbReference type="CDD" id="cd03804">
    <property type="entry name" value="GT4_WbaZ-like"/>
    <property type="match status" value="1"/>
</dbReference>
<evidence type="ECO:0000313" key="2">
    <source>
        <dbReference type="EMBL" id="ENO89897.1"/>
    </source>
</evidence>
<keyword evidence="2" id="KW-0378">Hydrolase</keyword>
<dbReference type="STRING" id="1123367.GCA_000621305_00466"/>
<evidence type="ECO:0000259" key="1">
    <source>
        <dbReference type="Pfam" id="PF00534"/>
    </source>
</evidence>
<organism evidence="2 3">
    <name type="scientific">Thauera linaloolentis (strain DSM 12138 / JCM 21573 / CCUG 41526 / CIP 105981 / IAM 15112 / NBRC 102519 / 47Lol)</name>
    <dbReference type="NCBI Taxonomy" id="1123367"/>
    <lineage>
        <taxon>Bacteria</taxon>
        <taxon>Pseudomonadati</taxon>
        <taxon>Pseudomonadota</taxon>
        <taxon>Betaproteobacteria</taxon>
        <taxon>Rhodocyclales</taxon>
        <taxon>Zoogloeaceae</taxon>
        <taxon>Thauera</taxon>
    </lineage>
</organism>
<dbReference type="GO" id="GO:0016787">
    <property type="term" value="F:hydrolase activity"/>
    <property type="evidence" value="ECO:0007669"/>
    <property type="project" value="UniProtKB-KW"/>
</dbReference>
<dbReference type="InterPro" id="IPR050194">
    <property type="entry name" value="Glycosyltransferase_grp1"/>
</dbReference>
<dbReference type="RefSeq" id="WP_004334218.1">
    <property type="nucleotide sequence ID" value="NZ_AMXE01000008.1"/>
</dbReference>